<reference evidence="1 2" key="1">
    <citation type="submission" date="2022-10" db="EMBL/GenBank/DDBJ databases">
        <title>The complete genomes of actinobacterial strains from the NBC collection.</title>
        <authorList>
            <person name="Joergensen T.S."/>
            <person name="Alvarez Arevalo M."/>
            <person name="Sterndorff E.B."/>
            <person name="Faurdal D."/>
            <person name="Vuksanovic O."/>
            <person name="Mourched A.-S."/>
            <person name="Charusanti P."/>
            <person name="Shaw S."/>
            <person name="Blin K."/>
            <person name="Weber T."/>
        </authorList>
    </citation>
    <scope>NUCLEOTIDE SEQUENCE [LARGE SCALE GENOMIC DNA]</scope>
    <source>
        <strain evidence="1 2">NBC 01752</strain>
    </source>
</reference>
<evidence type="ECO:0000313" key="2">
    <source>
        <dbReference type="Proteomes" id="UP001340816"/>
    </source>
</evidence>
<name>A0ABZ1HD59_STRPH</name>
<evidence type="ECO:0000313" key="1">
    <source>
        <dbReference type="EMBL" id="WSD15109.1"/>
    </source>
</evidence>
<dbReference type="Proteomes" id="UP001340816">
    <property type="component" value="Chromosome"/>
</dbReference>
<dbReference type="EMBL" id="CP109135">
    <property type="protein sequence ID" value="WSD15109.1"/>
    <property type="molecule type" value="Genomic_DNA"/>
</dbReference>
<keyword evidence="2" id="KW-1185">Reference proteome</keyword>
<proteinExistence type="predicted"/>
<organism evidence="1 2">
    <name type="scientific">Streptomyces phaeochromogenes</name>
    <dbReference type="NCBI Taxonomy" id="1923"/>
    <lineage>
        <taxon>Bacteria</taxon>
        <taxon>Bacillati</taxon>
        <taxon>Actinomycetota</taxon>
        <taxon>Actinomycetes</taxon>
        <taxon>Kitasatosporales</taxon>
        <taxon>Streptomycetaceae</taxon>
        <taxon>Streptomyces</taxon>
        <taxon>Streptomyces phaeochromogenes group</taxon>
    </lineage>
</organism>
<accession>A0ABZ1HD59</accession>
<dbReference type="RefSeq" id="WP_326759453.1">
    <property type="nucleotide sequence ID" value="NZ_CP109135.1"/>
</dbReference>
<protein>
    <submittedName>
        <fullName evidence="1">Uncharacterized protein</fullName>
    </submittedName>
</protein>
<sequence length="55" mass="6365">MSNVHVRIGEYRYAYHTDPDCPALNGKPETFKGMTEIPREEAEKQDLKACHQCKK</sequence>
<gene>
    <name evidence="1" type="ORF">OHB35_18675</name>
</gene>